<evidence type="ECO:0000256" key="1">
    <source>
        <dbReference type="ARBA" id="ARBA00008791"/>
    </source>
</evidence>
<dbReference type="EMBL" id="CP026993">
    <property type="protein sequence ID" value="QLH02437.1"/>
    <property type="molecule type" value="Genomic_DNA"/>
</dbReference>
<name>A0A7D5R085_9ARCH</name>
<evidence type="ECO:0000259" key="2">
    <source>
        <dbReference type="Pfam" id="PF00582"/>
    </source>
</evidence>
<evidence type="ECO:0000313" key="4">
    <source>
        <dbReference type="Proteomes" id="UP000509771"/>
    </source>
</evidence>
<dbReference type="CDD" id="cd00293">
    <property type="entry name" value="USP-like"/>
    <property type="match status" value="1"/>
</dbReference>
<dbReference type="Gene3D" id="3.40.50.620">
    <property type="entry name" value="HUPs"/>
    <property type="match status" value="1"/>
</dbReference>
<gene>
    <name evidence="3" type="ORF">C5F47_02095</name>
</gene>
<protein>
    <submittedName>
        <fullName evidence="3">Universal stress protein</fullName>
    </submittedName>
</protein>
<organism evidence="3 4">
    <name type="scientific">Nitrosopumilus cobalaminigenes</name>
    <dbReference type="NCBI Taxonomy" id="1470066"/>
    <lineage>
        <taxon>Archaea</taxon>
        <taxon>Nitrososphaerota</taxon>
        <taxon>Nitrososphaeria</taxon>
        <taxon>Nitrosopumilales</taxon>
        <taxon>Nitrosopumilaceae</taxon>
        <taxon>Nitrosopumilus</taxon>
    </lineage>
</organism>
<dbReference type="PANTHER" id="PTHR46268:SF25">
    <property type="entry name" value="USPA DOMAIN PROTEIN"/>
    <property type="match status" value="1"/>
</dbReference>
<dbReference type="PRINTS" id="PR01438">
    <property type="entry name" value="UNVRSLSTRESS"/>
</dbReference>
<dbReference type="Proteomes" id="UP000509771">
    <property type="component" value="Chromosome"/>
</dbReference>
<keyword evidence="4" id="KW-1185">Reference proteome</keyword>
<dbReference type="RefSeq" id="WP_179361270.1">
    <property type="nucleotide sequence ID" value="NZ_CP026993.1"/>
</dbReference>
<proteinExistence type="inferred from homology"/>
<dbReference type="AlphaFoldDB" id="A0A7D5R085"/>
<feature type="domain" description="UspA" evidence="2">
    <location>
        <begin position="5"/>
        <end position="144"/>
    </location>
</feature>
<dbReference type="GeneID" id="56058770"/>
<dbReference type="PANTHER" id="PTHR46268">
    <property type="entry name" value="STRESS RESPONSE PROTEIN NHAX"/>
    <property type="match status" value="1"/>
</dbReference>
<dbReference type="InterPro" id="IPR006015">
    <property type="entry name" value="Universal_stress_UspA"/>
</dbReference>
<sequence length="145" mass="16758">MMKTFEHILVPHNGTKNSETAFKKALALASLNNAKITVITCLEERNTFGFFKTKTSKQEFEKERKIVEKQHSKLEKIAKEYNISCSSKITKNELASTRILEFAKQHKVDLIVIKQTKISSRYEKQYHHSTVENIFRNASCPVLIL</sequence>
<dbReference type="InterPro" id="IPR014729">
    <property type="entry name" value="Rossmann-like_a/b/a_fold"/>
</dbReference>
<comment type="similarity">
    <text evidence="1">Belongs to the universal stress protein A family.</text>
</comment>
<reference evidence="3 4" key="1">
    <citation type="submission" date="2018-02" db="EMBL/GenBank/DDBJ databases">
        <title>Complete genome of Nitrosopumilus cobalaminigenes HCA1.</title>
        <authorList>
            <person name="Qin W."/>
            <person name="Zheng Y."/>
            <person name="Stahl D.A."/>
        </authorList>
    </citation>
    <scope>NUCLEOTIDE SEQUENCE [LARGE SCALE GENOMIC DNA]</scope>
    <source>
        <strain evidence="3 4">HCA1</strain>
    </source>
</reference>
<dbReference type="OrthoDB" id="105697at2157"/>
<accession>A0A7D5R085</accession>
<dbReference type="Pfam" id="PF00582">
    <property type="entry name" value="Usp"/>
    <property type="match status" value="1"/>
</dbReference>
<dbReference type="KEGG" id="ncl:C5F47_02095"/>
<evidence type="ECO:0000313" key="3">
    <source>
        <dbReference type="EMBL" id="QLH02437.1"/>
    </source>
</evidence>
<dbReference type="SUPFAM" id="SSF52402">
    <property type="entry name" value="Adenine nucleotide alpha hydrolases-like"/>
    <property type="match status" value="1"/>
</dbReference>
<dbReference type="InterPro" id="IPR006016">
    <property type="entry name" value="UspA"/>
</dbReference>